<dbReference type="Proteomes" id="UP000247810">
    <property type="component" value="Unassembled WGS sequence"/>
</dbReference>
<dbReference type="AlphaFoldDB" id="A0A319D553"/>
<feature type="chain" id="PRO_5016296346" description="GOLD domain-containing protein" evidence="1">
    <location>
        <begin position="18"/>
        <end position="117"/>
    </location>
</feature>
<feature type="signal peptide" evidence="1">
    <location>
        <begin position="1"/>
        <end position="17"/>
    </location>
</feature>
<sequence>MNFLLFLLVGLLQVVSAARSGTYHCGWSPNDAWITTDADFLADTGIQQYRFSKQTGLHYYDYHIEIQVATTPGPIGGTYYFRDATDSYSLTAILPGYHEVAFDTTDPYIIDVHVVEG</sequence>
<dbReference type="EMBL" id="KZ825921">
    <property type="protein sequence ID" value="PYH92281.1"/>
    <property type="molecule type" value="Genomic_DNA"/>
</dbReference>
<proteinExistence type="predicted"/>
<protein>
    <recommendedName>
        <fullName evidence="4">GOLD domain-containing protein</fullName>
    </recommendedName>
</protein>
<dbReference type="VEuPathDB" id="FungiDB:BO71DRAFT_400682"/>
<accession>A0A319D553</accession>
<evidence type="ECO:0000256" key="1">
    <source>
        <dbReference type="SAM" id="SignalP"/>
    </source>
</evidence>
<evidence type="ECO:0008006" key="4">
    <source>
        <dbReference type="Google" id="ProtNLM"/>
    </source>
</evidence>
<keyword evidence="3" id="KW-1185">Reference proteome</keyword>
<organism evidence="2 3">
    <name type="scientific">Aspergillus ellipticus CBS 707.79</name>
    <dbReference type="NCBI Taxonomy" id="1448320"/>
    <lineage>
        <taxon>Eukaryota</taxon>
        <taxon>Fungi</taxon>
        <taxon>Dikarya</taxon>
        <taxon>Ascomycota</taxon>
        <taxon>Pezizomycotina</taxon>
        <taxon>Eurotiomycetes</taxon>
        <taxon>Eurotiomycetidae</taxon>
        <taxon>Eurotiales</taxon>
        <taxon>Aspergillaceae</taxon>
        <taxon>Aspergillus</taxon>
        <taxon>Aspergillus subgen. Circumdati</taxon>
    </lineage>
</organism>
<gene>
    <name evidence="2" type="ORF">BO71DRAFT_400682</name>
</gene>
<evidence type="ECO:0000313" key="3">
    <source>
        <dbReference type="Proteomes" id="UP000247810"/>
    </source>
</evidence>
<evidence type="ECO:0000313" key="2">
    <source>
        <dbReference type="EMBL" id="PYH92281.1"/>
    </source>
</evidence>
<reference evidence="2 3" key="1">
    <citation type="submission" date="2018-02" db="EMBL/GenBank/DDBJ databases">
        <title>The genomes of Aspergillus section Nigri reveals drivers in fungal speciation.</title>
        <authorList>
            <consortium name="DOE Joint Genome Institute"/>
            <person name="Vesth T.C."/>
            <person name="Nybo J."/>
            <person name="Theobald S."/>
            <person name="Brandl J."/>
            <person name="Frisvad J.C."/>
            <person name="Nielsen K.F."/>
            <person name="Lyhne E.K."/>
            <person name="Kogle M.E."/>
            <person name="Kuo A."/>
            <person name="Riley R."/>
            <person name="Clum A."/>
            <person name="Nolan M."/>
            <person name="Lipzen A."/>
            <person name="Salamov A."/>
            <person name="Henrissat B."/>
            <person name="Wiebenga A."/>
            <person name="De vries R.P."/>
            <person name="Grigoriev I.V."/>
            <person name="Mortensen U.H."/>
            <person name="Andersen M.R."/>
            <person name="Baker S.E."/>
        </authorList>
    </citation>
    <scope>NUCLEOTIDE SEQUENCE [LARGE SCALE GENOMIC DNA]</scope>
    <source>
        <strain evidence="2 3">CBS 707.79</strain>
    </source>
</reference>
<keyword evidence="1" id="KW-0732">Signal</keyword>
<name>A0A319D553_9EURO</name>